<evidence type="ECO:0000256" key="2">
    <source>
        <dbReference type="ARBA" id="ARBA00022729"/>
    </source>
</evidence>
<dbReference type="SUPFAM" id="SSF53850">
    <property type="entry name" value="Periplasmic binding protein-like II"/>
    <property type="match status" value="1"/>
</dbReference>
<organism evidence="7 8">
    <name type="scientific">Paenibacillus flagellatus</name>
    <dbReference type="NCBI Taxonomy" id="2211139"/>
    <lineage>
        <taxon>Bacteria</taxon>
        <taxon>Bacillati</taxon>
        <taxon>Bacillota</taxon>
        <taxon>Bacilli</taxon>
        <taxon>Bacillales</taxon>
        <taxon>Paenibacillaceae</taxon>
        <taxon>Paenibacillus</taxon>
    </lineage>
</organism>
<evidence type="ECO:0000256" key="4">
    <source>
        <dbReference type="ARBA" id="ARBA00023139"/>
    </source>
</evidence>
<dbReference type="AlphaFoldDB" id="A0A2V5KAD5"/>
<evidence type="ECO:0000313" key="8">
    <source>
        <dbReference type="Proteomes" id="UP000247476"/>
    </source>
</evidence>
<keyword evidence="2 6" id="KW-0732">Signal</keyword>
<dbReference type="PROSITE" id="PS51257">
    <property type="entry name" value="PROKAR_LIPOPROTEIN"/>
    <property type="match status" value="1"/>
</dbReference>
<dbReference type="RefSeq" id="WP_110843239.1">
    <property type="nucleotide sequence ID" value="NZ_QJVJ01000016.1"/>
</dbReference>
<feature type="chain" id="PRO_5039179272" evidence="6">
    <location>
        <begin position="28"/>
        <end position="542"/>
    </location>
</feature>
<dbReference type="Pfam" id="PF13416">
    <property type="entry name" value="SBP_bac_8"/>
    <property type="match status" value="1"/>
</dbReference>
<name>A0A2V5KAD5_9BACL</name>
<keyword evidence="1" id="KW-1003">Cell membrane</keyword>
<comment type="caution">
    <text evidence="7">The sequence shown here is derived from an EMBL/GenBank/DDBJ whole genome shotgun (WGS) entry which is preliminary data.</text>
</comment>
<reference evidence="7 8" key="1">
    <citation type="submission" date="2018-05" db="EMBL/GenBank/DDBJ databases">
        <title>Paenibacillus flagellatus sp. nov., isolated from selenium mineral soil.</title>
        <authorList>
            <person name="Dai X."/>
        </authorList>
    </citation>
    <scope>NUCLEOTIDE SEQUENCE [LARGE SCALE GENOMIC DNA]</scope>
    <source>
        <strain evidence="7 8">DXL2</strain>
    </source>
</reference>
<sequence length="542" mass="60415">MTMKRIARSGFALTAAAAVLIAGCSGGGEPKANDAADKTKDGNVNATGLPIVKEPLTLKFATTKSAQQKKPHEEMEAVKAFEAQTNIRIQWDATAQGQGYPEKKNLMFAGGDLPDVFFGPESLRDDDLLRYGPQGLLVPLETLIPKYAPRIQEILDNNPSIKKSITAPDGHIYSIPTIVDGMESALGEVWFINKTWLDKLNLQMPTTTEQFEQVLKAFKDNDPNGNGKADEIPLSFLYGNALNGIYSFSGSFGTLDNGSHLSAIDGKVTFTAVQQGFKESIAYLNRLYKQGLIDQEAFTHDRNVYFAKGRSKGGAVYGVFSGFHTPNVVGTEYEKQYVPLPPLKGPGGQQMWNEYEPRYFARGGFAITSANKHPEASLRWIDELYKEKNSLQWSYGPIGVTLKENADGTYGNMPTPSGMSYDEFRHSEAPGNTSAAAILMDTVAKMEKNDNVKKRLEYLAIYKPFMKNTAYPNILFDPKDMERLTVLQTDIMTYVTQMQPKWVIDGNIEGEWNDYLKKLDQMGLKEMMTIYQSNYDRYQSVK</sequence>
<evidence type="ECO:0000256" key="5">
    <source>
        <dbReference type="ARBA" id="ARBA00023288"/>
    </source>
</evidence>
<dbReference type="OrthoDB" id="9787283at2"/>
<dbReference type="InterPro" id="IPR050490">
    <property type="entry name" value="Bact_solute-bd_prot1"/>
</dbReference>
<keyword evidence="8" id="KW-1185">Reference proteome</keyword>
<accession>A0A2V5KAD5</accession>
<proteinExistence type="predicted"/>
<evidence type="ECO:0000313" key="7">
    <source>
        <dbReference type="EMBL" id="PYI50780.1"/>
    </source>
</evidence>
<evidence type="ECO:0000256" key="3">
    <source>
        <dbReference type="ARBA" id="ARBA00023136"/>
    </source>
</evidence>
<protein>
    <submittedName>
        <fullName evidence="7">ABC transporter substrate-binding protein</fullName>
    </submittedName>
</protein>
<feature type="signal peptide" evidence="6">
    <location>
        <begin position="1"/>
        <end position="27"/>
    </location>
</feature>
<dbReference type="InterPro" id="IPR006059">
    <property type="entry name" value="SBP"/>
</dbReference>
<evidence type="ECO:0000256" key="1">
    <source>
        <dbReference type="ARBA" id="ARBA00022475"/>
    </source>
</evidence>
<dbReference type="Gene3D" id="3.40.190.10">
    <property type="entry name" value="Periplasmic binding protein-like II"/>
    <property type="match status" value="2"/>
</dbReference>
<dbReference type="PANTHER" id="PTHR43649">
    <property type="entry name" value="ARABINOSE-BINDING PROTEIN-RELATED"/>
    <property type="match status" value="1"/>
</dbReference>
<dbReference type="PANTHER" id="PTHR43649:SF33">
    <property type="entry name" value="POLYGALACTURONAN_RHAMNOGALACTURONAN-BINDING PROTEIN YTCQ"/>
    <property type="match status" value="1"/>
</dbReference>
<keyword evidence="5" id="KW-0449">Lipoprotein</keyword>
<keyword evidence="3" id="KW-0472">Membrane</keyword>
<keyword evidence="4" id="KW-0564">Palmitate</keyword>
<dbReference type="Proteomes" id="UP000247476">
    <property type="component" value="Unassembled WGS sequence"/>
</dbReference>
<dbReference type="EMBL" id="QJVJ01000016">
    <property type="protein sequence ID" value="PYI50780.1"/>
    <property type="molecule type" value="Genomic_DNA"/>
</dbReference>
<gene>
    <name evidence="7" type="ORF">DLM86_27305</name>
</gene>
<evidence type="ECO:0000256" key="6">
    <source>
        <dbReference type="SAM" id="SignalP"/>
    </source>
</evidence>